<dbReference type="EMBL" id="CP031264">
    <property type="protein sequence ID" value="AXI79676.1"/>
    <property type="molecule type" value="Genomic_DNA"/>
</dbReference>
<dbReference type="KEGG" id="stri:C7M71_021985"/>
<dbReference type="RefSeq" id="WP_111490529.1">
    <property type="nucleotide sequence ID" value="NZ_CP031264.1"/>
</dbReference>
<evidence type="ECO:0000313" key="2">
    <source>
        <dbReference type="EMBL" id="AXI79676.1"/>
    </source>
</evidence>
<dbReference type="SUPFAM" id="SSF140453">
    <property type="entry name" value="EsxAB dimer-like"/>
    <property type="match status" value="1"/>
</dbReference>
<dbReference type="Proteomes" id="UP000249340">
    <property type="component" value="Chromosome"/>
</dbReference>
<evidence type="ECO:0000256" key="1">
    <source>
        <dbReference type="RuleBase" id="RU362001"/>
    </source>
</evidence>
<comment type="similarity">
    <text evidence="1">Belongs to the WXG100 family.</text>
</comment>
<gene>
    <name evidence="2" type="ORF">C7M71_021985</name>
</gene>
<proteinExistence type="inferred from homology"/>
<dbReference type="Pfam" id="PF06013">
    <property type="entry name" value="WXG100"/>
    <property type="match status" value="1"/>
</dbReference>
<accession>A0A345T121</accession>
<dbReference type="OrthoDB" id="3387628at2"/>
<dbReference type="InterPro" id="IPR036689">
    <property type="entry name" value="ESAT-6-like_sf"/>
</dbReference>
<sequence>MSDGHILVNFSTIQNAGSEVRSTASRIQSQLDELKAGVQRIASSWEGKAQEGYQARQAEWDRSAADLHQVLNQIAGALDNAAQSYQQTENKNASIWGS</sequence>
<reference evidence="3" key="1">
    <citation type="submission" date="2018-07" db="EMBL/GenBank/DDBJ databases">
        <title>Streptacidiphilus bronchialis DSM 106435 chromosome.</title>
        <authorList>
            <person name="Batra D."/>
            <person name="Gulvik C.A."/>
        </authorList>
    </citation>
    <scope>NUCLEOTIDE SEQUENCE [LARGE SCALE GENOMIC DNA]</scope>
    <source>
        <strain evidence="3">DSM 106435</strain>
    </source>
</reference>
<dbReference type="NCBIfam" id="TIGR03930">
    <property type="entry name" value="WXG100_ESAT6"/>
    <property type="match status" value="1"/>
</dbReference>
<dbReference type="InterPro" id="IPR010310">
    <property type="entry name" value="T7SS_ESAT-6-like"/>
</dbReference>
<evidence type="ECO:0000313" key="3">
    <source>
        <dbReference type="Proteomes" id="UP000249340"/>
    </source>
</evidence>
<dbReference type="Gene3D" id="1.10.287.1060">
    <property type="entry name" value="ESAT-6-like"/>
    <property type="match status" value="1"/>
</dbReference>
<protein>
    <recommendedName>
        <fullName evidence="1">ESAT-6-like protein</fullName>
    </recommendedName>
</protein>
<name>A0A345T121_9ACTN</name>
<organism evidence="2 3">
    <name type="scientific">Peterkaempfera bronchialis</name>
    <dbReference type="NCBI Taxonomy" id="2126346"/>
    <lineage>
        <taxon>Bacteria</taxon>
        <taxon>Bacillati</taxon>
        <taxon>Actinomycetota</taxon>
        <taxon>Actinomycetes</taxon>
        <taxon>Kitasatosporales</taxon>
        <taxon>Streptomycetaceae</taxon>
        <taxon>Peterkaempfera</taxon>
    </lineage>
</organism>
<dbReference type="AlphaFoldDB" id="A0A345T121"/>
<keyword evidence="3" id="KW-1185">Reference proteome</keyword>